<dbReference type="Proteomes" id="UP000054908">
    <property type="component" value="Unassembled WGS sequence"/>
</dbReference>
<dbReference type="EMBL" id="LNYL01000050">
    <property type="protein sequence ID" value="KTD24573.1"/>
    <property type="molecule type" value="Genomic_DNA"/>
</dbReference>
<sequence length="126" mass="13657">MLRNPYTHFKPTTNAKSTASDLLSSSSLTSEDFSGVPRTDGMETFRSLQTLKGQVEKMIAICKSKISANDEVKKPSANEIAGIALGKAVEKTGHSLNNEFPKETKKAQAESDKDSSLDDTITPSMF</sequence>
<dbReference type="PATRIC" id="fig|466.6.peg.2836"/>
<protein>
    <submittedName>
        <fullName evidence="2">Uncharacterized protein</fullName>
    </submittedName>
</protein>
<reference evidence="3 4" key="2">
    <citation type="submission" date="2015-11" db="EMBL/GenBank/DDBJ databases">
        <title>Genomic analysis of 38 Legionella species identifies large and diverse effector repertoires.</title>
        <authorList>
            <person name="Burstein D."/>
            <person name="Amaro F."/>
            <person name="Zusman T."/>
            <person name="Lifshitz Z."/>
            <person name="Cohen O."/>
            <person name="Gilbert J.A."/>
            <person name="Pupko T."/>
            <person name="Shuman H.A."/>
            <person name="Segal G."/>
        </authorList>
    </citation>
    <scope>NUCLEOTIDE SEQUENCE [LARGE SCALE GENOMIC DNA]</scope>
    <source>
        <strain evidence="3 4">PX-1-G2-E2</strain>
    </source>
</reference>
<dbReference type="EMBL" id="AY860654">
    <property type="protein sequence ID" value="AAX56206.1"/>
    <property type="molecule type" value="Genomic_DNA"/>
</dbReference>
<dbReference type="OrthoDB" id="9996704at2"/>
<gene>
    <name evidence="3" type="ORF">Lmac_2660</name>
</gene>
<feature type="compositionally biased region" description="Low complexity" evidence="1">
    <location>
        <begin position="17"/>
        <end position="30"/>
    </location>
</feature>
<feature type="region of interest" description="Disordered" evidence="1">
    <location>
        <begin position="1"/>
        <end position="38"/>
    </location>
</feature>
<evidence type="ECO:0000256" key="1">
    <source>
        <dbReference type="SAM" id="MobiDB-lite"/>
    </source>
</evidence>
<keyword evidence="4" id="KW-1185">Reference proteome</keyword>
<dbReference type="AlphaFoldDB" id="Q49J70"/>
<evidence type="ECO:0000313" key="2">
    <source>
        <dbReference type="EMBL" id="AAX56206.1"/>
    </source>
</evidence>
<evidence type="ECO:0000313" key="3">
    <source>
        <dbReference type="EMBL" id="KTD24573.1"/>
    </source>
</evidence>
<reference evidence="2" key="1">
    <citation type="journal article" date="2005" name="Proc. Natl. Acad. Sci. U.S.A.">
        <title>Coevolution between nonhomologous but functionally similar proteins and their conserved partners in the Legionella pathogenesis system.</title>
        <authorList>
            <person name="Feldman M."/>
            <person name="Zusman T."/>
            <person name="Hagag S."/>
            <person name="Segal G."/>
        </authorList>
    </citation>
    <scope>NUCLEOTIDE SEQUENCE</scope>
</reference>
<feature type="compositionally biased region" description="Basic and acidic residues" evidence="1">
    <location>
        <begin position="100"/>
        <end position="116"/>
    </location>
</feature>
<dbReference type="STRING" id="466.Lmac_2660"/>
<accession>Q49J70</accession>
<name>Q49J70_9GAMM</name>
<organism evidence="2">
    <name type="scientific">Legionella maceachernii</name>
    <dbReference type="NCBI Taxonomy" id="466"/>
    <lineage>
        <taxon>Bacteria</taxon>
        <taxon>Pseudomonadati</taxon>
        <taxon>Pseudomonadota</taxon>
        <taxon>Gammaproteobacteria</taxon>
        <taxon>Legionellales</taxon>
        <taxon>Legionellaceae</taxon>
        <taxon>Legionella</taxon>
    </lineage>
</organism>
<evidence type="ECO:0000313" key="4">
    <source>
        <dbReference type="Proteomes" id="UP000054908"/>
    </source>
</evidence>
<feature type="region of interest" description="Disordered" evidence="1">
    <location>
        <begin position="91"/>
        <end position="126"/>
    </location>
</feature>
<dbReference type="RefSeq" id="WP_058453347.1">
    <property type="nucleotide sequence ID" value="NZ_CAAAIB010000002.1"/>
</dbReference>
<proteinExistence type="predicted"/>